<organism evidence="6 7">
    <name type="scientific">Neptunicoccus cionae</name>
    <dbReference type="NCBI Taxonomy" id="2035344"/>
    <lineage>
        <taxon>Bacteria</taxon>
        <taxon>Pseudomonadati</taxon>
        <taxon>Pseudomonadota</taxon>
        <taxon>Alphaproteobacteria</taxon>
        <taxon>Rhodobacterales</taxon>
        <taxon>Paracoccaceae</taxon>
        <taxon>Neptunicoccus</taxon>
    </lineage>
</organism>
<dbReference type="EMBL" id="BMKA01000001">
    <property type="protein sequence ID" value="GGA08740.1"/>
    <property type="molecule type" value="Genomic_DNA"/>
</dbReference>
<protein>
    <recommendedName>
        <fullName evidence="4">Methyltransferase</fullName>
        <ecNumber evidence="4">2.1.1.-</ecNumber>
    </recommendedName>
</protein>
<dbReference type="GO" id="GO:0008168">
    <property type="term" value="F:methyltransferase activity"/>
    <property type="evidence" value="ECO:0007669"/>
    <property type="project" value="UniProtKB-KW"/>
</dbReference>
<name>A0A916QRU2_9RHOB</name>
<dbReference type="GO" id="GO:0032259">
    <property type="term" value="P:methylation"/>
    <property type="evidence" value="ECO:0007669"/>
    <property type="project" value="UniProtKB-KW"/>
</dbReference>
<dbReference type="PIRSF" id="PIRSF037567">
    <property type="entry name" value="MTTB_MeTrfase"/>
    <property type="match status" value="1"/>
</dbReference>
<comment type="caution">
    <text evidence="6">The sequence shown here is derived from an EMBL/GenBank/DDBJ whole genome shotgun (WGS) entry which is preliminary data.</text>
</comment>
<dbReference type="EC" id="2.1.1.-" evidence="4"/>
<dbReference type="GO" id="GO:0015948">
    <property type="term" value="P:methanogenesis"/>
    <property type="evidence" value="ECO:0007669"/>
    <property type="project" value="UniProtKB-UniRule"/>
</dbReference>
<keyword evidence="7" id="KW-1185">Reference proteome</keyword>
<evidence type="ECO:0000256" key="1">
    <source>
        <dbReference type="ARBA" id="ARBA00007137"/>
    </source>
</evidence>
<dbReference type="Pfam" id="PF06253">
    <property type="entry name" value="MTTB"/>
    <property type="match status" value="1"/>
</dbReference>
<comment type="similarity">
    <text evidence="1 4">Belongs to the trimethylamine methyltransferase family.</text>
</comment>
<keyword evidence="2 6" id="KW-0489">Methyltransferase</keyword>
<evidence type="ECO:0000313" key="7">
    <source>
        <dbReference type="Proteomes" id="UP000628017"/>
    </source>
</evidence>
<gene>
    <name evidence="6" type="ORF">GCM10011498_05850</name>
</gene>
<feature type="region of interest" description="Disordered" evidence="5">
    <location>
        <begin position="1"/>
        <end position="23"/>
    </location>
</feature>
<keyword evidence="3 4" id="KW-0808">Transferase</keyword>
<evidence type="ECO:0000313" key="6">
    <source>
        <dbReference type="EMBL" id="GGA08740.1"/>
    </source>
</evidence>
<dbReference type="RefSeq" id="WP_188670745.1">
    <property type="nucleotide sequence ID" value="NZ_BMKA01000001.1"/>
</dbReference>
<dbReference type="AlphaFoldDB" id="A0A916QRU2"/>
<reference evidence="6" key="1">
    <citation type="journal article" date="2014" name="Int. J. Syst. Evol. Microbiol.">
        <title>Complete genome sequence of Corynebacterium casei LMG S-19264T (=DSM 44701T), isolated from a smear-ripened cheese.</title>
        <authorList>
            <consortium name="US DOE Joint Genome Institute (JGI-PGF)"/>
            <person name="Walter F."/>
            <person name="Albersmeier A."/>
            <person name="Kalinowski J."/>
            <person name="Ruckert C."/>
        </authorList>
    </citation>
    <scope>NUCLEOTIDE SEQUENCE</scope>
    <source>
        <strain evidence="6">CGMCC 1.15880</strain>
    </source>
</reference>
<evidence type="ECO:0000256" key="5">
    <source>
        <dbReference type="SAM" id="MobiDB-lite"/>
    </source>
</evidence>
<dbReference type="Proteomes" id="UP000628017">
    <property type="component" value="Unassembled WGS sequence"/>
</dbReference>
<dbReference type="InterPro" id="IPR010426">
    <property type="entry name" value="MTTB_MeTrfase"/>
</dbReference>
<evidence type="ECO:0000256" key="3">
    <source>
        <dbReference type="ARBA" id="ARBA00022679"/>
    </source>
</evidence>
<evidence type="ECO:0000256" key="2">
    <source>
        <dbReference type="ARBA" id="ARBA00022603"/>
    </source>
</evidence>
<evidence type="ECO:0000256" key="4">
    <source>
        <dbReference type="PIRNR" id="PIRNR037567"/>
    </source>
</evidence>
<reference evidence="6" key="2">
    <citation type="submission" date="2020-09" db="EMBL/GenBank/DDBJ databases">
        <authorList>
            <person name="Sun Q."/>
            <person name="Zhou Y."/>
        </authorList>
    </citation>
    <scope>NUCLEOTIDE SEQUENCE</scope>
    <source>
        <strain evidence="6">CGMCC 1.15880</strain>
    </source>
</reference>
<proteinExistence type="inferred from homology"/>
<sequence length="514" mass="56345">MAARTRSGGRAGNTRRTSPHAIEQMPWRIVRNRDRPTEPLDAAGVEAIHNGAMHILSRIGIKMLNPEALEILSRAGCRVDGQTVFMDEDFVMAQVALAPSKFTITPRNPDRKVEIGGNCLTFVNVSSPPNYWDLETGKKTGDFSSFRNLMKLTGYFNCIHVAGGYPVEAVDIHASVRHLDCVQEKLLLTDKVVHAYSLGKERVEDVMEMVRIAGGLSHEEFDAAPRMYTNINSVSPLVHDFPMLDGAMRMARRGQPVVVTPFTLAGAMAPVTMSGAVALSIAEGLAAIVLLQLINPGTPVAIGTFTSNVDMKSGAPAFGTPEYMRATQMTGQMGRFYGLPIRSSGVCTANVPDGQAMWETSNSLWAAVQSGSNFVYHAAGWLEGGLIASPEKFIMDCEVLQMIQRYMEPVITNTTPEDIALDAIAEVGPQGHYFGVQHTQDRYETAFYSPIVSDWRNYEAWSLAGEEWTVARAHRIYKDILKEYTPPPIDAAIKSELAAFVARRKEEGGAPTDF</sequence>
<accession>A0A916QRU2</accession>
<dbReference type="InterPro" id="IPR038601">
    <property type="entry name" value="MttB-like_sf"/>
</dbReference>
<dbReference type="Gene3D" id="3.20.20.480">
    <property type="entry name" value="Trimethylamine methyltransferase-like"/>
    <property type="match status" value="1"/>
</dbReference>